<dbReference type="GO" id="GO:0016866">
    <property type="term" value="F:intramolecular transferase activity"/>
    <property type="evidence" value="ECO:0007669"/>
    <property type="project" value="InterPro"/>
</dbReference>
<name>A0A9X2FVF1_9RHOB</name>
<reference evidence="3" key="1">
    <citation type="submission" date="2022-06" db="EMBL/GenBank/DDBJ databases">
        <title>Limimaricola sediminis sp. nov., isolated from an intertidal sediment.</title>
        <authorList>
            <person name="Shao X."/>
        </authorList>
    </citation>
    <scope>NUCLEOTIDE SEQUENCE</scope>
    <source>
        <strain evidence="3">ASW11-118</strain>
    </source>
</reference>
<dbReference type="Pfam" id="PF01642">
    <property type="entry name" value="MM_CoA_mutase"/>
    <property type="match status" value="1"/>
</dbReference>
<evidence type="ECO:0000256" key="1">
    <source>
        <dbReference type="SAM" id="MobiDB-lite"/>
    </source>
</evidence>
<evidence type="ECO:0000313" key="4">
    <source>
        <dbReference type="Proteomes" id="UP001139477"/>
    </source>
</evidence>
<dbReference type="SUPFAM" id="SSF51703">
    <property type="entry name" value="Cobalamin (vitamin B12)-dependent enzymes"/>
    <property type="match status" value="1"/>
</dbReference>
<proteinExistence type="predicted"/>
<dbReference type="AlphaFoldDB" id="A0A9X2FVF1"/>
<dbReference type="Proteomes" id="UP001139477">
    <property type="component" value="Unassembled WGS sequence"/>
</dbReference>
<feature type="domain" description="Methylmalonyl-CoA mutase alpha/beta chain catalytic" evidence="2">
    <location>
        <begin position="19"/>
        <end position="129"/>
    </location>
</feature>
<protein>
    <submittedName>
        <fullName evidence="3">Methylmalonyl-CoA mutase family protein</fullName>
    </submittedName>
</protein>
<keyword evidence="4" id="KW-1185">Reference proteome</keyword>
<dbReference type="Gene3D" id="3.20.20.240">
    <property type="entry name" value="Methylmalonyl-CoA mutase"/>
    <property type="match status" value="1"/>
</dbReference>
<dbReference type="GO" id="GO:0031419">
    <property type="term" value="F:cobalamin binding"/>
    <property type="evidence" value="ECO:0007669"/>
    <property type="project" value="InterPro"/>
</dbReference>
<feature type="non-terminal residue" evidence="3">
    <location>
        <position position="129"/>
    </location>
</feature>
<dbReference type="InterPro" id="IPR006099">
    <property type="entry name" value="MeMalonylCoA_mutase_a/b_cat"/>
</dbReference>
<evidence type="ECO:0000313" key="3">
    <source>
        <dbReference type="EMBL" id="MCP1169191.1"/>
    </source>
</evidence>
<dbReference type="InterPro" id="IPR016176">
    <property type="entry name" value="Cbl-dep_enz_cat"/>
</dbReference>
<feature type="region of interest" description="Disordered" evidence="1">
    <location>
        <begin position="1"/>
        <end position="38"/>
    </location>
</feature>
<gene>
    <name evidence="3" type="ORF">NHG85_11765</name>
</gene>
<accession>A0A9X2FVF1</accession>
<dbReference type="EMBL" id="JAMYXC010000180">
    <property type="protein sequence ID" value="MCP1169191.1"/>
    <property type="molecule type" value="Genomic_DNA"/>
</dbReference>
<sequence length="129" mass="13201">MTEPSPLPRPTDSHAPIRLCPDLPTRAGFDSDHPLAQGLVGEEGPTIAHLGDLAALLPEPVSAPLVIDADATGPWLLAMLAALAESWPGGAAALRGALCNDALDLCRGPATPPWSGEAALDLAADTLSW</sequence>
<evidence type="ECO:0000259" key="2">
    <source>
        <dbReference type="Pfam" id="PF01642"/>
    </source>
</evidence>
<organism evidence="3 4">
    <name type="scientific">Limimaricola litoreus</name>
    <dbReference type="NCBI Taxonomy" id="2955316"/>
    <lineage>
        <taxon>Bacteria</taxon>
        <taxon>Pseudomonadati</taxon>
        <taxon>Pseudomonadota</taxon>
        <taxon>Alphaproteobacteria</taxon>
        <taxon>Rhodobacterales</taxon>
        <taxon>Paracoccaceae</taxon>
        <taxon>Limimaricola</taxon>
    </lineage>
</organism>
<dbReference type="RefSeq" id="WP_253332605.1">
    <property type="nucleotide sequence ID" value="NZ_JAMYXC010000180.1"/>
</dbReference>
<comment type="caution">
    <text evidence="3">The sequence shown here is derived from an EMBL/GenBank/DDBJ whole genome shotgun (WGS) entry which is preliminary data.</text>
</comment>